<dbReference type="SUPFAM" id="SSF51735">
    <property type="entry name" value="NAD(P)-binding Rossmann-fold domains"/>
    <property type="match status" value="1"/>
</dbReference>
<dbReference type="InterPro" id="IPR029154">
    <property type="entry name" value="HIBADH-like_NADP-bd"/>
</dbReference>
<dbReference type="Pfam" id="PF14833">
    <property type="entry name" value="NAD_binding_11"/>
    <property type="match status" value="1"/>
</dbReference>
<dbReference type="CDD" id="cd05836">
    <property type="entry name" value="PWWP_GLYR1"/>
    <property type="match status" value="1"/>
</dbReference>
<dbReference type="Gene3D" id="3.40.50.720">
    <property type="entry name" value="NAD(P)-binding Rossmann-like Domain"/>
    <property type="match status" value="1"/>
</dbReference>
<dbReference type="SMART" id="SM00293">
    <property type="entry name" value="PWWP"/>
    <property type="match status" value="1"/>
</dbReference>
<protein>
    <recommendedName>
        <fullName evidence="5">Cytokine-like nuclear factor N-PAC</fullName>
    </recommendedName>
    <alternativeName>
        <fullName evidence="4">Glyoxylate reductase 1 homolog</fullName>
    </alternativeName>
</protein>
<evidence type="ECO:0000256" key="2">
    <source>
        <dbReference type="ARBA" id="ARBA00007598"/>
    </source>
</evidence>
<dbReference type="PANTHER" id="PTHR43580">
    <property type="entry name" value="OXIDOREDUCTASE GLYR1-RELATED"/>
    <property type="match status" value="1"/>
</dbReference>
<keyword evidence="9" id="KW-1185">Reference proteome</keyword>
<evidence type="ECO:0000256" key="5">
    <source>
        <dbReference type="ARBA" id="ARBA00034140"/>
    </source>
</evidence>
<dbReference type="Proteomes" id="UP001566132">
    <property type="component" value="Unassembled WGS sequence"/>
</dbReference>
<feature type="compositionally biased region" description="Basic and acidic residues" evidence="6">
    <location>
        <begin position="123"/>
        <end position="135"/>
    </location>
</feature>
<dbReference type="SUPFAM" id="SSF48179">
    <property type="entry name" value="6-phosphogluconate dehydrogenase C-terminal domain-like"/>
    <property type="match status" value="1"/>
</dbReference>
<dbReference type="Pfam" id="PF03446">
    <property type="entry name" value="NAD_binding_2"/>
    <property type="match status" value="1"/>
</dbReference>
<dbReference type="Pfam" id="PF00855">
    <property type="entry name" value="PWWP"/>
    <property type="match status" value="1"/>
</dbReference>
<dbReference type="InterPro" id="IPR008927">
    <property type="entry name" value="6-PGluconate_DH-like_C_sf"/>
</dbReference>
<evidence type="ECO:0000256" key="4">
    <source>
        <dbReference type="ARBA" id="ARBA00030287"/>
    </source>
</evidence>
<dbReference type="AlphaFoldDB" id="A0ABD1ES49"/>
<name>A0ABD1ES49_HYPHA</name>
<evidence type="ECO:0000256" key="3">
    <source>
        <dbReference type="ARBA" id="ARBA00022454"/>
    </source>
</evidence>
<evidence type="ECO:0000313" key="9">
    <source>
        <dbReference type="Proteomes" id="UP001566132"/>
    </source>
</evidence>
<organism evidence="8 9">
    <name type="scientific">Hypothenemus hampei</name>
    <name type="common">Coffee berry borer</name>
    <dbReference type="NCBI Taxonomy" id="57062"/>
    <lineage>
        <taxon>Eukaryota</taxon>
        <taxon>Metazoa</taxon>
        <taxon>Ecdysozoa</taxon>
        <taxon>Arthropoda</taxon>
        <taxon>Hexapoda</taxon>
        <taxon>Insecta</taxon>
        <taxon>Pterygota</taxon>
        <taxon>Neoptera</taxon>
        <taxon>Endopterygota</taxon>
        <taxon>Coleoptera</taxon>
        <taxon>Polyphaga</taxon>
        <taxon>Cucujiformia</taxon>
        <taxon>Curculionidae</taxon>
        <taxon>Scolytinae</taxon>
        <taxon>Hypothenemus</taxon>
    </lineage>
</organism>
<dbReference type="InterPro" id="IPR051265">
    <property type="entry name" value="HIBADH-related_NP60_sf"/>
</dbReference>
<comment type="similarity">
    <text evidence="2">Belongs to the HIBADH-related family. NP60 subfamily.</text>
</comment>
<dbReference type="InterPro" id="IPR036291">
    <property type="entry name" value="NAD(P)-bd_dom_sf"/>
</dbReference>
<dbReference type="PANTHER" id="PTHR43580:SF2">
    <property type="entry name" value="CYTOKINE-LIKE NUCLEAR FACTOR N-PAC"/>
    <property type="match status" value="1"/>
</dbReference>
<dbReference type="GO" id="GO:0005694">
    <property type="term" value="C:chromosome"/>
    <property type="evidence" value="ECO:0007669"/>
    <property type="project" value="UniProtKB-SubCell"/>
</dbReference>
<dbReference type="Gene3D" id="2.30.30.140">
    <property type="match status" value="1"/>
</dbReference>
<accession>A0ABD1ES49</accession>
<dbReference type="SUPFAM" id="SSF63748">
    <property type="entry name" value="Tudor/PWWP/MBT"/>
    <property type="match status" value="1"/>
</dbReference>
<feature type="domain" description="PWWP" evidence="7">
    <location>
        <begin position="10"/>
        <end position="68"/>
    </location>
</feature>
<dbReference type="EMBL" id="JBDJPC010000005">
    <property type="protein sequence ID" value="KAL1501602.1"/>
    <property type="molecule type" value="Genomic_DNA"/>
</dbReference>
<dbReference type="InterPro" id="IPR035501">
    <property type="entry name" value="GLYR1_PWWP"/>
</dbReference>
<dbReference type="PROSITE" id="PS50812">
    <property type="entry name" value="PWWP"/>
    <property type="match status" value="1"/>
</dbReference>
<evidence type="ECO:0000313" key="8">
    <source>
        <dbReference type="EMBL" id="KAL1501602.1"/>
    </source>
</evidence>
<gene>
    <name evidence="8" type="ORF">ABEB36_006899</name>
</gene>
<proteinExistence type="inferred from homology"/>
<comment type="caution">
    <text evidence="8">The sequence shown here is derived from an EMBL/GenBank/DDBJ whole genome shotgun (WGS) entry which is preliminary data.</text>
</comment>
<reference evidence="8 9" key="1">
    <citation type="submission" date="2024-05" db="EMBL/GenBank/DDBJ databases">
        <title>Genetic variation in Jamaican populations of the coffee berry borer (Hypothenemus hampei).</title>
        <authorList>
            <person name="Errbii M."/>
            <person name="Myrie A."/>
        </authorList>
    </citation>
    <scope>NUCLEOTIDE SEQUENCE [LARGE SCALE GENOMIC DNA]</scope>
    <source>
        <strain evidence="8">JA-Hopewell-2020-01-JO</strain>
        <tissue evidence="8">Whole body</tissue>
    </source>
</reference>
<sequence length="480" mass="54706">MDMDGSAFKENDFVWAKMAGYSHWPAIVMKPDPHAPPKTGKDMQWIYFLGTHNYGWIEDKNIKPYEEFKSQYKKKNTESAMKEMDEIIENIANDPEYQIPFAQYISKKASPKKSRKSGGSVQNEKKRSLPLKEKNTPVPRKKSRSYEVEDNQDAQDSPQVTEHISKIVSGQQKSILLNTVNLGTSQKFFGFLVGSIQSEGMIKNLIKAGHRLYVWSRSPTLCEKLQEFADKQQTFFKICSTPRQVIRNANITFSCLTDPEQARTVINQLGIANASDDLLKGKGYVEMTSIDPETSKDFHELISSKDGQYMEAMIQGNKQEAENGEIIILAAASESLFVDCQSCFKAMGKASFLLEKIGAASQIHLIFQMMRGIFLASLVEGFLMADRCSIKLDSFNNFFKMTHMSSDYLQTKSESIILKQFHVTEEPVEQLQRDIAQCLEMSNKFRQPMPLASNANEFFKQARRLNMDNQDSSCVYRARY</sequence>
<dbReference type="InterPro" id="IPR013328">
    <property type="entry name" value="6PGD_dom2"/>
</dbReference>
<dbReference type="InterPro" id="IPR006115">
    <property type="entry name" value="6PGDH_NADP-bd"/>
</dbReference>
<keyword evidence="3" id="KW-0158">Chromosome</keyword>
<dbReference type="Gene3D" id="1.10.1040.10">
    <property type="entry name" value="N-(1-d-carboxylethyl)-l-norvaline Dehydrogenase, domain 2"/>
    <property type="match status" value="1"/>
</dbReference>
<dbReference type="InterPro" id="IPR000313">
    <property type="entry name" value="PWWP_dom"/>
</dbReference>
<evidence type="ECO:0000256" key="1">
    <source>
        <dbReference type="ARBA" id="ARBA00004286"/>
    </source>
</evidence>
<comment type="subcellular location">
    <subcellularLocation>
        <location evidence="1">Chromosome</location>
    </subcellularLocation>
</comment>
<evidence type="ECO:0000259" key="7">
    <source>
        <dbReference type="PROSITE" id="PS50812"/>
    </source>
</evidence>
<evidence type="ECO:0000256" key="6">
    <source>
        <dbReference type="SAM" id="MobiDB-lite"/>
    </source>
</evidence>
<feature type="region of interest" description="Disordered" evidence="6">
    <location>
        <begin position="108"/>
        <end position="160"/>
    </location>
</feature>